<comment type="caution">
    <text evidence="3">The sequence shown here is derived from an EMBL/GenBank/DDBJ whole genome shotgun (WGS) entry which is preliminary data.</text>
</comment>
<dbReference type="Proteomes" id="UP000265566">
    <property type="component" value="Chromosome 1"/>
</dbReference>
<dbReference type="AlphaFoldDB" id="A0A396JN45"/>
<keyword evidence="1" id="KW-0677">Repeat</keyword>
<reference evidence="4" key="1">
    <citation type="journal article" date="2018" name="Nat. Plants">
        <title>Whole-genome landscape of Medicago truncatula symbiotic genes.</title>
        <authorList>
            <person name="Pecrix Y."/>
            <person name="Staton S.E."/>
            <person name="Sallet E."/>
            <person name="Lelandais-Briere C."/>
            <person name="Moreau S."/>
            <person name="Carrere S."/>
            <person name="Blein T."/>
            <person name="Jardinaud M.F."/>
            <person name="Latrasse D."/>
            <person name="Zouine M."/>
            <person name="Zahm M."/>
            <person name="Kreplak J."/>
            <person name="Mayjonade B."/>
            <person name="Satge C."/>
            <person name="Perez M."/>
            <person name="Cauet S."/>
            <person name="Marande W."/>
            <person name="Chantry-Darmon C."/>
            <person name="Lopez-Roques C."/>
            <person name="Bouchez O."/>
            <person name="Berard A."/>
            <person name="Debelle F."/>
            <person name="Munos S."/>
            <person name="Bendahmane A."/>
            <person name="Berges H."/>
            <person name="Niebel A."/>
            <person name="Buitink J."/>
            <person name="Frugier F."/>
            <person name="Benhamed M."/>
            <person name="Crespi M."/>
            <person name="Gouzy J."/>
            <person name="Gamas P."/>
        </authorList>
    </citation>
    <scope>NUCLEOTIDE SEQUENCE [LARGE SCALE GENOMIC DNA]</scope>
    <source>
        <strain evidence="4">cv. Jemalong A17</strain>
    </source>
</reference>
<name>A0A396JN45_MEDTR</name>
<dbReference type="Gramene" id="rna1164">
    <property type="protein sequence ID" value="RHN77683.1"/>
    <property type="gene ID" value="gene1164"/>
</dbReference>
<dbReference type="Pfam" id="PF17177">
    <property type="entry name" value="PPR_long"/>
    <property type="match status" value="1"/>
</dbReference>
<accession>A0A396JN45</accession>
<gene>
    <name evidence="3" type="ORF">MtrunA17_Chr1g0157411</name>
</gene>
<protein>
    <submittedName>
        <fullName evidence="3">Putative pentacotripeptide-repeat region of PROPR</fullName>
    </submittedName>
</protein>
<feature type="domain" description="PROP1-like PPR" evidence="2">
    <location>
        <begin position="35"/>
        <end position="204"/>
    </location>
</feature>
<dbReference type="InterPro" id="IPR033443">
    <property type="entry name" value="PROP1-like_PPR_dom"/>
</dbReference>
<dbReference type="Gene3D" id="1.25.40.10">
    <property type="entry name" value="Tetratricopeptide repeat domain"/>
    <property type="match status" value="1"/>
</dbReference>
<dbReference type="PANTHER" id="PTHR47859:SF1">
    <property type="entry name" value="PENTATRICOPEPTIDE REPEAT-CONTAINING PROTEIN"/>
    <property type="match status" value="1"/>
</dbReference>
<dbReference type="InterPro" id="IPR011990">
    <property type="entry name" value="TPR-like_helical_dom_sf"/>
</dbReference>
<dbReference type="EMBL" id="PSQE01000001">
    <property type="protein sequence ID" value="RHN77683.1"/>
    <property type="molecule type" value="Genomic_DNA"/>
</dbReference>
<evidence type="ECO:0000313" key="4">
    <source>
        <dbReference type="Proteomes" id="UP000265566"/>
    </source>
</evidence>
<dbReference type="PANTHER" id="PTHR47859">
    <property type="entry name" value="PENTATRICOPEPTIDE REPEAT-CONTAINING PROTEIN"/>
    <property type="match status" value="1"/>
</dbReference>
<sequence>MHRHGHRATLALRYSISTCKCQRNLTITTTTTEGSSMQMQMQIVKALRSGDRIKASHLLLHFANTTPHSLSANHFLPIFNYCLQSPDPLFVMDVFRLMEFKQITINNKCSSLIMRALSKGVYKKEAFSIMDFLSETPQFYPLLPIYNGILRSCTKTHNLIQATKCLDLMEKKMIGKNEVTYTALLQLAVLQKNLPAVHIIWHEYIKLYSMSTIALRQFFKSTINRQTPLA</sequence>
<evidence type="ECO:0000313" key="3">
    <source>
        <dbReference type="EMBL" id="RHN77683.1"/>
    </source>
</evidence>
<proteinExistence type="predicted"/>
<evidence type="ECO:0000256" key="1">
    <source>
        <dbReference type="ARBA" id="ARBA00022737"/>
    </source>
</evidence>
<organism evidence="3 4">
    <name type="scientific">Medicago truncatula</name>
    <name type="common">Barrel medic</name>
    <name type="synonym">Medicago tribuloides</name>
    <dbReference type="NCBI Taxonomy" id="3880"/>
    <lineage>
        <taxon>Eukaryota</taxon>
        <taxon>Viridiplantae</taxon>
        <taxon>Streptophyta</taxon>
        <taxon>Embryophyta</taxon>
        <taxon>Tracheophyta</taxon>
        <taxon>Spermatophyta</taxon>
        <taxon>Magnoliopsida</taxon>
        <taxon>eudicotyledons</taxon>
        <taxon>Gunneridae</taxon>
        <taxon>Pentapetalae</taxon>
        <taxon>rosids</taxon>
        <taxon>fabids</taxon>
        <taxon>Fabales</taxon>
        <taxon>Fabaceae</taxon>
        <taxon>Papilionoideae</taxon>
        <taxon>50 kb inversion clade</taxon>
        <taxon>NPAAA clade</taxon>
        <taxon>Hologalegina</taxon>
        <taxon>IRL clade</taxon>
        <taxon>Trifolieae</taxon>
        <taxon>Medicago</taxon>
    </lineage>
</organism>
<evidence type="ECO:0000259" key="2">
    <source>
        <dbReference type="Pfam" id="PF17177"/>
    </source>
</evidence>